<evidence type="ECO:0000313" key="2">
    <source>
        <dbReference type="EMBL" id="GIG11226.1"/>
    </source>
</evidence>
<dbReference type="RefSeq" id="WP_203699179.1">
    <property type="nucleotide sequence ID" value="NZ_BAAALC010000032.1"/>
</dbReference>
<evidence type="ECO:0000313" key="3">
    <source>
        <dbReference type="Proteomes" id="UP000630887"/>
    </source>
</evidence>
<evidence type="ECO:0000256" key="1">
    <source>
        <dbReference type="SAM" id="Phobius"/>
    </source>
</evidence>
<keyword evidence="1" id="KW-0812">Transmembrane</keyword>
<reference evidence="2 3" key="1">
    <citation type="submission" date="2021-01" db="EMBL/GenBank/DDBJ databases">
        <title>Whole genome shotgun sequence of Catellatospora coxensis NBRC 107359.</title>
        <authorList>
            <person name="Komaki H."/>
            <person name="Tamura T."/>
        </authorList>
    </citation>
    <scope>NUCLEOTIDE SEQUENCE [LARGE SCALE GENOMIC DNA]</scope>
    <source>
        <strain evidence="2 3">NBRC 107359</strain>
    </source>
</reference>
<feature type="transmembrane region" description="Helical" evidence="1">
    <location>
        <begin position="15"/>
        <end position="35"/>
    </location>
</feature>
<gene>
    <name evidence="2" type="ORF">Cco03nite_79260</name>
</gene>
<organism evidence="2 3">
    <name type="scientific">Catellatospora coxensis</name>
    <dbReference type="NCBI Taxonomy" id="310354"/>
    <lineage>
        <taxon>Bacteria</taxon>
        <taxon>Bacillati</taxon>
        <taxon>Actinomycetota</taxon>
        <taxon>Actinomycetes</taxon>
        <taxon>Micromonosporales</taxon>
        <taxon>Micromonosporaceae</taxon>
        <taxon>Catellatospora</taxon>
    </lineage>
</organism>
<accession>A0A8J3L9Z6</accession>
<sequence>MNRLDSLFPVRHRTIAGGIALGGLLIGALTLAGVLGATHRQQQAQATETTRKTLPLTATQPELQAALLAEVDLPASYAPQPPSPSPRVRTPRPERCAALLGAPDELIRTAAATVATTHPKARLQPTAQAVSGHRGPTLITQVLSTFTGDGALGTLNELRRMGQRCRDFNAVLDDGTAVRVRVEDVPRDRLPADLLKLEGDAYALRFTLTGKERTMTGYLALGRVGGLLSMLREMDSGERQGAVADLGRFTGLLEQAAKKLLPITLGGAQPTPRS</sequence>
<proteinExistence type="predicted"/>
<dbReference type="AlphaFoldDB" id="A0A8J3L9Z6"/>
<protein>
    <submittedName>
        <fullName evidence="2">Uncharacterized protein</fullName>
    </submittedName>
</protein>
<dbReference type="Proteomes" id="UP000630887">
    <property type="component" value="Unassembled WGS sequence"/>
</dbReference>
<keyword evidence="3" id="KW-1185">Reference proteome</keyword>
<comment type="caution">
    <text evidence="2">The sequence shown here is derived from an EMBL/GenBank/DDBJ whole genome shotgun (WGS) entry which is preliminary data.</text>
</comment>
<keyword evidence="1" id="KW-1133">Transmembrane helix</keyword>
<keyword evidence="1" id="KW-0472">Membrane</keyword>
<name>A0A8J3L9Z6_9ACTN</name>
<dbReference type="EMBL" id="BONI01000123">
    <property type="protein sequence ID" value="GIG11226.1"/>
    <property type="molecule type" value="Genomic_DNA"/>
</dbReference>